<proteinExistence type="predicted"/>
<dbReference type="SMART" id="SM00267">
    <property type="entry name" value="GGDEF"/>
    <property type="match status" value="1"/>
</dbReference>
<dbReference type="InterPro" id="IPR043128">
    <property type="entry name" value="Rev_trsase/Diguanyl_cyclase"/>
</dbReference>
<dbReference type="InterPro" id="IPR052155">
    <property type="entry name" value="Biofilm_reg_signaling"/>
</dbReference>
<evidence type="ECO:0000313" key="4">
    <source>
        <dbReference type="EMBL" id="CCO09059.1"/>
    </source>
</evidence>
<dbReference type="Pfam" id="PF00571">
    <property type="entry name" value="CBS"/>
    <property type="match status" value="2"/>
</dbReference>
<organism evidence="4 5">
    <name type="scientific">Desulforamulus hydrothermalis Lam5 = DSM 18033</name>
    <dbReference type="NCBI Taxonomy" id="1121428"/>
    <lineage>
        <taxon>Bacteria</taxon>
        <taxon>Bacillati</taxon>
        <taxon>Bacillota</taxon>
        <taxon>Clostridia</taxon>
        <taxon>Eubacteriales</taxon>
        <taxon>Peptococcaceae</taxon>
        <taxon>Desulforamulus</taxon>
    </lineage>
</organism>
<comment type="caution">
    <text evidence="4">The sequence shown here is derived from an EMBL/GenBank/DDBJ whole genome shotgun (WGS) entry which is preliminary data.</text>
</comment>
<dbReference type="Gene3D" id="3.30.70.270">
    <property type="match status" value="1"/>
</dbReference>
<feature type="domain" description="GGDEF" evidence="2">
    <location>
        <begin position="144"/>
        <end position="279"/>
    </location>
</feature>
<keyword evidence="5" id="KW-1185">Reference proteome</keyword>
<accession>K8E0F9</accession>
<evidence type="ECO:0000259" key="3">
    <source>
        <dbReference type="PROSITE" id="PS51371"/>
    </source>
</evidence>
<dbReference type="PANTHER" id="PTHR44757">
    <property type="entry name" value="DIGUANYLATE CYCLASE DGCP"/>
    <property type="match status" value="1"/>
</dbReference>
<keyword evidence="1" id="KW-0129">CBS domain</keyword>
<dbReference type="AlphaFoldDB" id="K8E0F9"/>
<dbReference type="InterPro" id="IPR029787">
    <property type="entry name" value="Nucleotide_cyclase"/>
</dbReference>
<feature type="domain" description="CBS" evidence="3">
    <location>
        <begin position="67"/>
        <end position="122"/>
    </location>
</feature>
<dbReference type="eggNOG" id="COG2905">
    <property type="taxonomic scope" value="Bacteria"/>
</dbReference>
<dbReference type="Gene3D" id="3.10.580.10">
    <property type="entry name" value="CBS-domain"/>
    <property type="match status" value="1"/>
</dbReference>
<protein>
    <submittedName>
        <fullName evidence="4">Diguanylate cyclase</fullName>
    </submittedName>
</protein>
<dbReference type="PANTHER" id="PTHR44757:SF2">
    <property type="entry name" value="BIOFILM ARCHITECTURE MAINTENANCE PROTEIN MBAA"/>
    <property type="match status" value="1"/>
</dbReference>
<dbReference type="OrthoDB" id="12905at2"/>
<dbReference type="PROSITE" id="PS50887">
    <property type="entry name" value="GGDEF"/>
    <property type="match status" value="1"/>
</dbReference>
<dbReference type="InterPro" id="IPR000644">
    <property type="entry name" value="CBS_dom"/>
</dbReference>
<dbReference type="NCBIfam" id="TIGR00254">
    <property type="entry name" value="GGDEF"/>
    <property type="match status" value="1"/>
</dbReference>
<evidence type="ECO:0000256" key="1">
    <source>
        <dbReference type="PROSITE-ProRule" id="PRU00703"/>
    </source>
</evidence>
<dbReference type="SMART" id="SM00116">
    <property type="entry name" value="CBS"/>
    <property type="match status" value="2"/>
</dbReference>
<dbReference type="RefSeq" id="WP_008412826.1">
    <property type="nucleotide sequence ID" value="NZ_CAOS01000013.1"/>
</dbReference>
<feature type="domain" description="CBS" evidence="3">
    <location>
        <begin position="9"/>
        <end position="66"/>
    </location>
</feature>
<dbReference type="CDD" id="cd01949">
    <property type="entry name" value="GGDEF"/>
    <property type="match status" value="1"/>
</dbReference>
<dbReference type="Pfam" id="PF00990">
    <property type="entry name" value="GGDEF"/>
    <property type="match status" value="1"/>
</dbReference>
<dbReference type="PROSITE" id="PS51371">
    <property type="entry name" value="CBS"/>
    <property type="match status" value="2"/>
</dbReference>
<gene>
    <name evidence="4" type="ORF">DESHY_60231</name>
</gene>
<evidence type="ECO:0000313" key="5">
    <source>
        <dbReference type="Proteomes" id="UP000009315"/>
    </source>
</evidence>
<dbReference type="EMBL" id="CAOS01000013">
    <property type="protein sequence ID" value="CCO09059.1"/>
    <property type="molecule type" value="Genomic_DNA"/>
</dbReference>
<evidence type="ECO:0000259" key="2">
    <source>
        <dbReference type="PROSITE" id="PS50887"/>
    </source>
</evidence>
<dbReference type="SUPFAM" id="SSF54631">
    <property type="entry name" value="CBS-domain pair"/>
    <property type="match status" value="1"/>
</dbReference>
<name>K8E0F9_9FIRM</name>
<dbReference type="Proteomes" id="UP000009315">
    <property type="component" value="Unassembled WGS sequence"/>
</dbReference>
<dbReference type="STRING" id="1121428.DESHY_60231"/>
<sequence>MMYCVSNIMRKAVTTVDAYDGVRKAQRTMDENNVSCLPVLHNGKLVGVLTCGDIRKTHPNRIVADAMTKRVISVAPETSLWQAKRLFEQYEIKTLLVQENDRLVGLVNKSRLYAELGKHYDLLTGLYRSEYIYQMGVELLEKGSAISVIFIDLNEFGQIDKAYGHTQGDLILKEVAVLLQTYAPADAYLCRFGGDEFTLLTGYDPAKCEALAEVLLKAIANHKFSNNIKITAAAGLAASRQQNLITSNPRSMVINLVNSASLASTRAKQEKLPLVIAERYLASETAWESA</sequence>
<dbReference type="InterPro" id="IPR000160">
    <property type="entry name" value="GGDEF_dom"/>
</dbReference>
<dbReference type="InterPro" id="IPR046342">
    <property type="entry name" value="CBS_dom_sf"/>
</dbReference>
<dbReference type="SUPFAM" id="SSF55073">
    <property type="entry name" value="Nucleotide cyclase"/>
    <property type="match status" value="1"/>
</dbReference>
<reference evidence="4 5" key="1">
    <citation type="journal article" date="2013" name="Genome Announc.">
        <title>Genome Sequence of the Sulfate-Reducing Bacterium Desulfotomaculum hydrothermale Lam5(T).</title>
        <authorList>
            <person name="Amin O."/>
            <person name="Fardeau M.L."/>
            <person name="Valette O."/>
            <person name="Hirschler-Rea A."/>
            <person name="Barbe V."/>
            <person name="Medigue C."/>
            <person name="Vacherie B."/>
            <person name="Ollivier B."/>
            <person name="Bertin P.N."/>
            <person name="Dolla A."/>
        </authorList>
    </citation>
    <scope>NUCLEOTIDE SEQUENCE [LARGE SCALE GENOMIC DNA]</scope>
    <source>
        <strain evidence="5">Lam5 / DSM 18033</strain>
    </source>
</reference>